<keyword evidence="2" id="KW-0853">WD repeat</keyword>
<sequence>MGRSINPKKAKRKNKKKGEASSSSVPSMPTRVWQPGVDKLEEGEELQCDPSAYNSLHGFHVGWPCLSFDILGDKLGLNRTEFPHTLYMVAGTQAEKAPLNSIGLFKISNVSGKRRDVVPKTVVNGDDAMEDEDDEDEDISSGDNQLTIWDLSLEKDEEEEAEFKAQTKEQVNTPQDLPPQLLFVHQGQKDLKELHWHNQIPGMIISTAEDGFNILMPYNIQNTLPDLAA</sequence>
<dbReference type="Gene3D" id="2.130.10.10">
    <property type="entry name" value="YVTN repeat-like/Quinoprotein amine dehydrogenase"/>
    <property type="match status" value="2"/>
</dbReference>
<evidence type="ECO:0000256" key="2">
    <source>
        <dbReference type="ARBA" id="ARBA00022574"/>
    </source>
</evidence>
<evidence type="ECO:0000259" key="5">
    <source>
        <dbReference type="Pfam" id="PF12265"/>
    </source>
</evidence>
<dbReference type="EMBL" id="CM010636">
    <property type="protein sequence ID" value="RID44323.1"/>
    <property type="molecule type" value="Genomic_DNA"/>
</dbReference>
<evidence type="ECO:0000256" key="3">
    <source>
        <dbReference type="ARBA" id="ARBA00022737"/>
    </source>
</evidence>
<organism evidence="6 7">
    <name type="scientific">Brassica campestris</name>
    <name type="common">Field mustard</name>
    <dbReference type="NCBI Taxonomy" id="3711"/>
    <lineage>
        <taxon>Eukaryota</taxon>
        <taxon>Viridiplantae</taxon>
        <taxon>Streptophyta</taxon>
        <taxon>Embryophyta</taxon>
        <taxon>Tracheophyta</taxon>
        <taxon>Spermatophyta</taxon>
        <taxon>Magnoliopsida</taxon>
        <taxon>eudicotyledons</taxon>
        <taxon>Gunneridae</taxon>
        <taxon>Pentapetalae</taxon>
        <taxon>rosids</taxon>
        <taxon>malvids</taxon>
        <taxon>Brassicales</taxon>
        <taxon>Brassicaceae</taxon>
        <taxon>Brassiceae</taxon>
        <taxon>Brassica</taxon>
    </lineage>
</organism>
<reference evidence="6 7" key="1">
    <citation type="submission" date="2018-06" db="EMBL/GenBank/DDBJ databases">
        <title>WGS assembly of Brassica rapa FPsc.</title>
        <authorList>
            <person name="Bowman J."/>
            <person name="Kohchi T."/>
            <person name="Yamato K."/>
            <person name="Jenkins J."/>
            <person name="Shu S."/>
            <person name="Ishizaki K."/>
            <person name="Yamaoka S."/>
            <person name="Nishihama R."/>
            <person name="Nakamura Y."/>
            <person name="Berger F."/>
            <person name="Adam C."/>
            <person name="Aki S."/>
            <person name="Althoff F."/>
            <person name="Araki T."/>
            <person name="Arteaga-Vazquez M."/>
            <person name="Balasubrmanian S."/>
            <person name="Bauer D."/>
            <person name="Boehm C."/>
            <person name="Briginshaw L."/>
            <person name="Caballero-Perez J."/>
            <person name="Catarino B."/>
            <person name="Chen F."/>
            <person name="Chiyoda S."/>
            <person name="Chovatia M."/>
            <person name="Davies K."/>
            <person name="Delmans M."/>
            <person name="Demura T."/>
            <person name="Dierschke T."/>
            <person name="Dolan L."/>
            <person name="Dorantes-Acosta A."/>
            <person name="Eklund D."/>
            <person name="Florent S."/>
            <person name="Flores-Sandoval E."/>
            <person name="Fujiyama A."/>
            <person name="Fukuzawa H."/>
            <person name="Galik B."/>
            <person name="Grimanelli D."/>
            <person name="Grimwood J."/>
            <person name="Grossniklaus U."/>
            <person name="Hamada T."/>
            <person name="Haseloff J."/>
            <person name="Hetherington A."/>
            <person name="Higo A."/>
            <person name="Hirakawa Y."/>
            <person name="Hundley H."/>
            <person name="Ikeda Y."/>
            <person name="Inoue K."/>
            <person name="Inoue S."/>
            <person name="Ishida S."/>
            <person name="Jia Q."/>
            <person name="Kakita M."/>
            <person name="Kanazawa T."/>
            <person name="Kawai Y."/>
            <person name="Kawashima T."/>
            <person name="Kennedy M."/>
            <person name="Kinose K."/>
            <person name="Kinoshita T."/>
            <person name="Kohara Y."/>
            <person name="Koide E."/>
            <person name="Komatsu K."/>
            <person name="Kopischke S."/>
            <person name="Kubo M."/>
            <person name="Kyozuka J."/>
            <person name="Lagercrantz U."/>
            <person name="Lin S."/>
            <person name="Lindquist E."/>
            <person name="Lipzen A."/>
            <person name="Lu C."/>
            <person name="Luna E."/>
            <person name="Martienssen R."/>
            <person name="Minamino N."/>
            <person name="Mizutani M."/>
            <person name="Mizutani M."/>
            <person name="Mochizuki N."/>
            <person name="Monte I."/>
            <person name="Mosher R."/>
            <person name="Nagasaki H."/>
            <person name="Nakagami H."/>
            <person name="Naramoto S."/>
            <person name="Nishitani K."/>
            <person name="Ohtani M."/>
            <person name="Okamoto T."/>
            <person name="Okumura M."/>
            <person name="Phillips J."/>
            <person name="Pollak B."/>
            <person name="Reinders A."/>
            <person name="Roevekamp M."/>
            <person name="Sano R."/>
            <person name="Sawa S."/>
            <person name="Schmid M."/>
            <person name="Shirakawa M."/>
            <person name="Solano R."/>
            <person name="Spunde A."/>
            <person name="Suetsugu N."/>
            <person name="Sugano S."/>
            <person name="Sugiyama A."/>
            <person name="Sun R."/>
            <person name="Suzuki Y."/>
            <person name="Takenaka M."/>
            <person name="Takezawa D."/>
            <person name="Tomogane H."/>
            <person name="Tsuzuki M."/>
            <person name="Ueda T."/>
            <person name="Umeda M."/>
            <person name="Ward J."/>
            <person name="Watanabe Y."/>
            <person name="Yazaki K."/>
            <person name="Yokoyama R."/>
            <person name="Yoshitake Y."/>
            <person name="Yotsui I."/>
            <person name="Zachgo S."/>
            <person name="Schmutz J."/>
        </authorList>
    </citation>
    <scope>NUCLEOTIDE SEQUENCE [LARGE SCALE GENOMIC DNA]</scope>
    <source>
        <strain evidence="7">cv. B-3</strain>
    </source>
</reference>
<comment type="similarity">
    <text evidence="1">Belongs to the WD repeat RBAP46/RBAP48/MSI1 family.</text>
</comment>
<dbReference type="Proteomes" id="UP000264353">
    <property type="component" value="Chromosome A9"/>
</dbReference>
<dbReference type="InterPro" id="IPR015943">
    <property type="entry name" value="WD40/YVTN_repeat-like_dom_sf"/>
</dbReference>
<evidence type="ECO:0000313" key="6">
    <source>
        <dbReference type="EMBL" id="RID44323.1"/>
    </source>
</evidence>
<dbReference type="PANTHER" id="PTHR45903">
    <property type="entry name" value="GLUTAMATE-RICH WD REPEAT-CONTAINING PROTEIN 1"/>
    <property type="match status" value="1"/>
</dbReference>
<dbReference type="PANTHER" id="PTHR45903:SF1">
    <property type="entry name" value="GLUTAMATE-RICH WD REPEAT-CONTAINING PROTEIN 1"/>
    <property type="match status" value="1"/>
</dbReference>
<gene>
    <name evidence="6" type="ORF">BRARA_I01126</name>
</gene>
<dbReference type="Pfam" id="PF12265">
    <property type="entry name" value="CAF1C_H4-bd"/>
    <property type="match status" value="1"/>
</dbReference>
<accession>A0A397Y308</accession>
<proteinExistence type="inferred from homology"/>
<dbReference type="InterPro" id="IPR051972">
    <property type="entry name" value="Glutamate-rich_WD_repeat"/>
</dbReference>
<keyword evidence="3" id="KW-0677">Repeat</keyword>
<evidence type="ECO:0000256" key="1">
    <source>
        <dbReference type="ARBA" id="ARBA00009341"/>
    </source>
</evidence>
<protein>
    <recommendedName>
        <fullName evidence="5">Histone-binding protein RBBP4-like N-terminal domain-containing protein</fullName>
    </recommendedName>
</protein>
<feature type="compositionally biased region" description="Basic residues" evidence="4">
    <location>
        <begin position="1"/>
        <end position="16"/>
    </location>
</feature>
<dbReference type="InterPro" id="IPR022052">
    <property type="entry name" value="Histone-bd_RBBP4-like_N"/>
</dbReference>
<evidence type="ECO:0000313" key="7">
    <source>
        <dbReference type="Proteomes" id="UP000264353"/>
    </source>
</evidence>
<evidence type="ECO:0000256" key="4">
    <source>
        <dbReference type="SAM" id="MobiDB-lite"/>
    </source>
</evidence>
<feature type="region of interest" description="Disordered" evidence="4">
    <location>
        <begin position="1"/>
        <end position="34"/>
    </location>
</feature>
<dbReference type="AlphaFoldDB" id="A0A397Y308"/>
<name>A0A397Y308_BRACM</name>
<feature type="domain" description="Histone-binding protein RBBP4-like N-terminal" evidence="5">
    <location>
        <begin position="44"/>
        <end position="110"/>
    </location>
</feature>